<dbReference type="Pfam" id="PF18962">
    <property type="entry name" value="Por_Secre_tail"/>
    <property type="match status" value="1"/>
</dbReference>
<dbReference type="RefSeq" id="WP_083645639.1">
    <property type="nucleotide sequence ID" value="NZ_AMRU01000004.1"/>
</dbReference>
<organism evidence="2 3">
    <name type="scientific">Christiangramia flava JLT2011</name>
    <dbReference type="NCBI Taxonomy" id="1229726"/>
    <lineage>
        <taxon>Bacteria</taxon>
        <taxon>Pseudomonadati</taxon>
        <taxon>Bacteroidota</taxon>
        <taxon>Flavobacteriia</taxon>
        <taxon>Flavobacteriales</taxon>
        <taxon>Flavobacteriaceae</taxon>
        <taxon>Christiangramia</taxon>
    </lineage>
</organism>
<dbReference type="OrthoDB" id="6278496at2"/>
<dbReference type="Proteomes" id="UP000186230">
    <property type="component" value="Chromosome"/>
</dbReference>
<proteinExistence type="predicted"/>
<dbReference type="GO" id="GO:0008237">
    <property type="term" value="F:metallopeptidase activity"/>
    <property type="evidence" value="ECO:0007669"/>
    <property type="project" value="InterPro"/>
</dbReference>
<dbReference type="Gene3D" id="3.40.390.10">
    <property type="entry name" value="Collagenase (Catalytic Domain)"/>
    <property type="match status" value="1"/>
</dbReference>
<dbReference type="KEGG" id="gfl:GRFL_3343"/>
<evidence type="ECO:0000256" key="1">
    <source>
        <dbReference type="ARBA" id="ARBA00022729"/>
    </source>
</evidence>
<dbReference type="SUPFAM" id="SSF55486">
    <property type="entry name" value="Metalloproteases ('zincins'), catalytic domain"/>
    <property type="match status" value="1"/>
</dbReference>
<dbReference type="EMBL" id="CP016359">
    <property type="protein sequence ID" value="APU70067.1"/>
    <property type="molecule type" value="Genomic_DNA"/>
</dbReference>
<dbReference type="InterPro" id="IPR024079">
    <property type="entry name" value="MetalloPept_cat_dom_sf"/>
</dbReference>
<reference evidence="2 3" key="1">
    <citation type="submission" date="2016-07" db="EMBL/GenBank/DDBJ databases">
        <title>Multi-omics approach to identify versatile polysaccharide utilization systems of a marine flavobacterium Gramella flava.</title>
        <authorList>
            <person name="Tang K."/>
        </authorList>
    </citation>
    <scope>NUCLEOTIDE SEQUENCE [LARGE SCALE GENOMIC DNA]</scope>
    <source>
        <strain evidence="2 3">JLT2011</strain>
    </source>
</reference>
<dbReference type="AlphaFoldDB" id="A0A1L7I8Z8"/>
<name>A0A1L7I8Z8_9FLAO</name>
<evidence type="ECO:0000313" key="3">
    <source>
        <dbReference type="Proteomes" id="UP000186230"/>
    </source>
</evidence>
<protein>
    <submittedName>
        <fullName evidence="2">S-layer protein (SLH domain):Fibronectin, type III</fullName>
    </submittedName>
</protein>
<keyword evidence="3" id="KW-1185">Reference proteome</keyword>
<sequence length="560" mass="61400">MSKKLLVLLTIFFLFPIISIAQNDICGTPDNPLTQKTKDLINQSKMMQVELCVNIRFHILQNSSGDSAVPDSHINLILNDLNLAFNQHQIFFNNVGINHIQNDTYYNIDDNGDDEGVTEFNGLISLNDNDPNAINLYIVNDAESFGGRAQRPGNSTVIASSSVLSTTNAHEIGHNFGLLHTHSTASGAENIERSGPNANCNQAGDGFCSTPADPNLLNQIVDPPVYKVDTSCNYTAAETRNGLPYDPDTSNFMSYSRRYCRDSFTQEQGDFMNVMIQTESVLQQTVSSICTIPEIVGSDFICIGSNYTYTLQNPPSTYNWSISNNMDIVSLTSSSITVKAKYSTSQGNGFITATYNNGAEATKEVYVGKPYANLPQAENICTNQFPMNHYELPASEGAESYRLVSSSPNLTIGGMSEVTYQNAPALIDFLSTSAGTYLVELFTTNDCGTSRAAMYVTSERCGGPGDPGGFSISPNPASNEITIKSNNEKSKNTYETQSLILAPSTQLAKLYDFNGAFVKDIELDPYGTTKLDVSNLKEGMYLLKIQVREEEETYKIIVRR</sequence>
<gene>
    <name evidence="2" type="ORF">GRFL_3343</name>
</gene>
<dbReference type="NCBIfam" id="TIGR04183">
    <property type="entry name" value="Por_Secre_tail"/>
    <property type="match status" value="1"/>
</dbReference>
<accession>A0A1L7I8Z8</accession>
<keyword evidence="1" id="KW-0732">Signal</keyword>
<dbReference type="STRING" id="1229726.GRFL_3343"/>
<dbReference type="InterPro" id="IPR026444">
    <property type="entry name" value="Secre_tail"/>
</dbReference>
<evidence type="ECO:0000313" key="2">
    <source>
        <dbReference type="EMBL" id="APU70067.1"/>
    </source>
</evidence>